<keyword evidence="5" id="KW-0805">Transcription regulation</keyword>
<keyword evidence="6" id="KW-0804">Transcription</keyword>
<comment type="subcellular location">
    <subcellularLocation>
        <location evidence="1">Nucleus</location>
    </subcellularLocation>
</comment>
<organism evidence="12 13">
    <name type="scientific">Musa acuminata subsp. malaccensis</name>
    <name type="common">Wild banana</name>
    <name type="synonym">Musa malaccensis</name>
    <dbReference type="NCBI Taxonomy" id="214687"/>
    <lineage>
        <taxon>Eukaryota</taxon>
        <taxon>Viridiplantae</taxon>
        <taxon>Streptophyta</taxon>
        <taxon>Embryophyta</taxon>
        <taxon>Tracheophyta</taxon>
        <taxon>Spermatophyta</taxon>
        <taxon>Magnoliopsida</taxon>
        <taxon>Liliopsida</taxon>
        <taxon>Zingiberales</taxon>
        <taxon>Musaceae</taxon>
        <taxon>Musa</taxon>
    </lineage>
</organism>
<dbReference type="InterPro" id="IPR036236">
    <property type="entry name" value="Znf_C2H2_sf"/>
</dbReference>
<feature type="region of interest" description="Disordered" evidence="9">
    <location>
        <begin position="1"/>
        <end position="29"/>
    </location>
</feature>
<dbReference type="PROSITE" id="PS00028">
    <property type="entry name" value="ZINC_FINGER_C2H2_1"/>
    <property type="match status" value="1"/>
</dbReference>
<dbReference type="AlphaFoldDB" id="A0A804HZR4"/>
<dbReference type="PANTHER" id="PTHR45801">
    <property type="entry name" value="OS07G0101800 PROTEIN"/>
    <property type="match status" value="1"/>
</dbReference>
<reference evidence="12" key="2">
    <citation type="submission" date="2021-05" db="UniProtKB">
        <authorList>
            <consortium name="EnsemblPlants"/>
        </authorList>
    </citation>
    <scope>IDENTIFICATION</scope>
    <source>
        <strain evidence="12">subsp. malaccensis</strain>
    </source>
</reference>
<keyword evidence="2" id="KW-0479">Metal-binding</keyword>
<dbReference type="EMBL" id="HG996467">
    <property type="protein sequence ID" value="CAG1861231.1"/>
    <property type="molecule type" value="Genomic_DNA"/>
</dbReference>
<feature type="compositionally biased region" description="Polar residues" evidence="9">
    <location>
        <begin position="117"/>
        <end position="129"/>
    </location>
</feature>
<reference evidence="11" key="1">
    <citation type="submission" date="2021-03" db="EMBL/GenBank/DDBJ databases">
        <authorList>
            <consortium name="Genoscope - CEA"/>
            <person name="William W."/>
        </authorList>
    </citation>
    <scope>NUCLEOTIDE SEQUENCE</scope>
    <source>
        <strain evidence="11">Doubled-haploid Pahang</strain>
    </source>
</reference>
<feature type="compositionally biased region" description="Low complexity" evidence="9">
    <location>
        <begin position="90"/>
        <end position="111"/>
    </location>
</feature>
<evidence type="ECO:0000256" key="5">
    <source>
        <dbReference type="ARBA" id="ARBA00023015"/>
    </source>
</evidence>
<keyword evidence="13" id="KW-1185">Reference proteome</keyword>
<evidence type="ECO:0000256" key="8">
    <source>
        <dbReference type="PROSITE-ProRule" id="PRU00042"/>
    </source>
</evidence>
<evidence type="ECO:0000256" key="3">
    <source>
        <dbReference type="ARBA" id="ARBA00022771"/>
    </source>
</evidence>
<dbReference type="InterPro" id="IPR013087">
    <property type="entry name" value="Znf_C2H2_type"/>
</dbReference>
<dbReference type="OMA" id="QMHERTV"/>
<evidence type="ECO:0000256" key="7">
    <source>
        <dbReference type="ARBA" id="ARBA00023242"/>
    </source>
</evidence>
<dbReference type="Proteomes" id="UP000012960">
    <property type="component" value="Unplaced"/>
</dbReference>
<evidence type="ECO:0000313" key="11">
    <source>
        <dbReference type="EMBL" id="CAG1861231.1"/>
    </source>
</evidence>
<keyword evidence="7" id="KW-0539">Nucleus</keyword>
<evidence type="ECO:0000256" key="1">
    <source>
        <dbReference type="ARBA" id="ARBA00004123"/>
    </source>
</evidence>
<keyword evidence="3 8" id="KW-0863">Zinc-finger</keyword>
<dbReference type="InParanoid" id="A0A804HZR4"/>
<keyword evidence="4" id="KW-0862">Zinc</keyword>
<evidence type="ECO:0000256" key="9">
    <source>
        <dbReference type="SAM" id="MobiDB-lite"/>
    </source>
</evidence>
<feature type="compositionally biased region" description="Basic and acidic residues" evidence="9">
    <location>
        <begin position="138"/>
        <end position="147"/>
    </location>
</feature>
<evidence type="ECO:0000256" key="6">
    <source>
        <dbReference type="ARBA" id="ARBA00023163"/>
    </source>
</evidence>
<feature type="region of interest" description="Disordered" evidence="9">
    <location>
        <begin position="46"/>
        <end position="170"/>
    </location>
</feature>
<accession>A0A804HZR4</accession>
<name>A0A804HZR4_MUSAM</name>
<feature type="domain" description="C2H2-type" evidence="10">
    <location>
        <begin position="32"/>
        <end position="59"/>
    </location>
</feature>
<dbReference type="PROSITE" id="PS50157">
    <property type="entry name" value="ZINC_FINGER_C2H2_2"/>
    <property type="match status" value="1"/>
</dbReference>
<dbReference type="SUPFAM" id="SSF57667">
    <property type="entry name" value="beta-beta-alpha zinc fingers"/>
    <property type="match status" value="1"/>
</dbReference>
<dbReference type="Gene3D" id="3.30.160.60">
    <property type="entry name" value="Classic Zinc Finger"/>
    <property type="match status" value="1"/>
</dbReference>
<dbReference type="EnsemblPlants" id="Ma02_t06060.1">
    <property type="protein sequence ID" value="Ma02_p06060.1"/>
    <property type="gene ID" value="Ma02_g06060"/>
</dbReference>
<evidence type="ECO:0000313" key="12">
    <source>
        <dbReference type="EnsemblPlants" id="Ma02_p06060.1"/>
    </source>
</evidence>
<evidence type="ECO:0000256" key="4">
    <source>
        <dbReference type="ARBA" id="ARBA00022833"/>
    </source>
</evidence>
<dbReference type="InterPro" id="IPR052426">
    <property type="entry name" value="Plant_dev_regulator"/>
</dbReference>
<dbReference type="OrthoDB" id="780709at2759"/>
<sequence>MEGGEKKQTEPSNDAMDSSEPVKENPGAGRFYDCTFCRRGFTTAQALGGHMNIHRKDRARTRVSGKKDGEGSGSGGASYDPNVDHQRSYPPVSRPVCFVSSSSSGREVASPLGADRSLQTRPSEPTRSSGEGGLLPQMHERTVKNRGEEEEEEDDEMEEVDLELRLGHDP</sequence>
<dbReference type="PANTHER" id="PTHR45801:SF117">
    <property type="entry name" value="OS07G0417400 PROTEIN"/>
    <property type="match status" value="1"/>
</dbReference>
<protein>
    <submittedName>
        <fullName evidence="11">(wild Malaysian banana) hypothetical protein</fullName>
    </submittedName>
</protein>
<feature type="compositionally biased region" description="Acidic residues" evidence="9">
    <location>
        <begin position="148"/>
        <end position="161"/>
    </location>
</feature>
<evidence type="ECO:0000256" key="2">
    <source>
        <dbReference type="ARBA" id="ARBA00022723"/>
    </source>
</evidence>
<gene>
    <name evidence="11" type="ORF">GSMUA_61250.1</name>
</gene>
<dbReference type="GO" id="GO:0008270">
    <property type="term" value="F:zinc ion binding"/>
    <property type="evidence" value="ECO:0007669"/>
    <property type="project" value="UniProtKB-KW"/>
</dbReference>
<dbReference type="GO" id="GO:0005634">
    <property type="term" value="C:nucleus"/>
    <property type="evidence" value="ECO:0007669"/>
    <property type="project" value="UniProtKB-SubCell"/>
</dbReference>
<proteinExistence type="predicted"/>
<evidence type="ECO:0000259" key="10">
    <source>
        <dbReference type="PROSITE" id="PS50157"/>
    </source>
</evidence>
<dbReference type="Gramene" id="Ma02_t06060.1">
    <property type="protein sequence ID" value="Ma02_p06060.1"/>
    <property type="gene ID" value="Ma02_g06060"/>
</dbReference>
<dbReference type="KEGG" id="mus:103973836"/>
<feature type="compositionally biased region" description="Basic residues" evidence="9">
    <location>
        <begin position="52"/>
        <end position="64"/>
    </location>
</feature>
<evidence type="ECO:0000313" key="13">
    <source>
        <dbReference type="Proteomes" id="UP000012960"/>
    </source>
</evidence>